<dbReference type="AlphaFoldDB" id="A0A7R8VLW1"/>
<evidence type="ECO:0000256" key="1">
    <source>
        <dbReference type="SAM" id="MobiDB-lite"/>
    </source>
</evidence>
<dbReference type="EMBL" id="OA567093">
    <property type="protein sequence ID" value="CAD7199874.1"/>
    <property type="molecule type" value="Genomic_DNA"/>
</dbReference>
<protein>
    <submittedName>
        <fullName evidence="2">Uncharacterized protein</fullName>
    </submittedName>
</protein>
<organism evidence="2">
    <name type="scientific">Timema douglasi</name>
    <name type="common">Walking stick</name>
    <dbReference type="NCBI Taxonomy" id="61478"/>
    <lineage>
        <taxon>Eukaryota</taxon>
        <taxon>Metazoa</taxon>
        <taxon>Ecdysozoa</taxon>
        <taxon>Arthropoda</taxon>
        <taxon>Hexapoda</taxon>
        <taxon>Insecta</taxon>
        <taxon>Pterygota</taxon>
        <taxon>Neoptera</taxon>
        <taxon>Polyneoptera</taxon>
        <taxon>Phasmatodea</taxon>
        <taxon>Timematodea</taxon>
        <taxon>Timematoidea</taxon>
        <taxon>Timematidae</taxon>
        <taxon>Timema</taxon>
    </lineage>
</organism>
<sequence length="399" mass="45753">MLEVNPNLRGGRVENHLGPPHPQFTRPRFEPRSPRPQQSSSSNTTSALANYATEAVVNTNINFNNMEGDTSVKIEPEEDLEYNFHKEERFEIKSEIDLPIKSEEVFKEEFTDYQQPEYFQGSITFPPIKEELPSGFELPIKSEEGFKDELDHYQQPECWSGPPTFLPRKGELPGVACVEKAYEEGECIKLAQKFDNSIKHVRTRTKRLCKEEGCAKWRLKGATSTEFVDLPIGKFEFQASDLNGAREKKVCCNIVGINTASVRSYFPAYRFGHLSFRFVDNPDDAESQLGQSEIDLPIKSEEGFEEEVTDYQQPEYFQGSITFPPIKEELSSEIDILIKSEEDFKEDLGYYQQSECWPGSTTFPPIKGELPVKTSRKPQIIKSDSTILYFSDKKQWINM</sequence>
<reference evidence="2" key="1">
    <citation type="submission" date="2020-11" db="EMBL/GenBank/DDBJ databases">
        <authorList>
            <person name="Tran Van P."/>
        </authorList>
    </citation>
    <scope>NUCLEOTIDE SEQUENCE</scope>
</reference>
<evidence type="ECO:0000313" key="2">
    <source>
        <dbReference type="EMBL" id="CAD7199874.1"/>
    </source>
</evidence>
<gene>
    <name evidence="2" type="ORF">TDIB3V08_LOCUS6114</name>
</gene>
<accession>A0A7R8VLW1</accession>
<proteinExistence type="predicted"/>
<name>A0A7R8VLW1_TIMDO</name>
<feature type="region of interest" description="Disordered" evidence="1">
    <location>
        <begin position="1"/>
        <end position="46"/>
    </location>
</feature>